<proteinExistence type="predicted"/>
<sequence length="98" mass="11403">MKQLARIAIDDSRYEPRLWEILEATGLDRDDFEGLDYYSLLPFFVLAGASVRSHVHLHDDHSHFEAVTLEIDEQLEEAFYGVLPELLAQLTEDHDHEH</sequence>
<dbReference type="Proteomes" id="UP000585272">
    <property type="component" value="Unassembled WGS sequence"/>
</dbReference>
<dbReference type="EMBL" id="JACHNU010000001">
    <property type="protein sequence ID" value="MBB4661612.1"/>
    <property type="molecule type" value="Genomic_DNA"/>
</dbReference>
<evidence type="ECO:0000313" key="1">
    <source>
        <dbReference type="EMBL" id="MBB4661612.1"/>
    </source>
</evidence>
<gene>
    <name evidence="1" type="ORF">BDZ31_001185</name>
</gene>
<accession>A0A840IAG4</accession>
<evidence type="ECO:0000313" key="2">
    <source>
        <dbReference type="Proteomes" id="UP000585272"/>
    </source>
</evidence>
<name>A0A840IAG4_9ACTN</name>
<organism evidence="1 2">
    <name type="scientific">Conexibacter arvalis</name>
    <dbReference type="NCBI Taxonomy" id="912552"/>
    <lineage>
        <taxon>Bacteria</taxon>
        <taxon>Bacillati</taxon>
        <taxon>Actinomycetota</taxon>
        <taxon>Thermoleophilia</taxon>
        <taxon>Solirubrobacterales</taxon>
        <taxon>Conexibacteraceae</taxon>
        <taxon>Conexibacter</taxon>
    </lineage>
</organism>
<dbReference type="AlphaFoldDB" id="A0A840IAG4"/>
<protein>
    <submittedName>
        <fullName evidence="1">Uncharacterized protein</fullName>
    </submittedName>
</protein>
<dbReference type="RefSeq" id="WP_183339918.1">
    <property type="nucleotide sequence ID" value="NZ_JACHNU010000001.1"/>
</dbReference>
<comment type="caution">
    <text evidence="1">The sequence shown here is derived from an EMBL/GenBank/DDBJ whole genome shotgun (WGS) entry which is preliminary data.</text>
</comment>
<keyword evidence="2" id="KW-1185">Reference proteome</keyword>
<reference evidence="1 2" key="1">
    <citation type="submission" date="2020-08" db="EMBL/GenBank/DDBJ databases">
        <title>Genomic Encyclopedia of Archaeal and Bacterial Type Strains, Phase II (KMG-II): from individual species to whole genera.</title>
        <authorList>
            <person name="Goeker M."/>
        </authorList>
    </citation>
    <scope>NUCLEOTIDE SEQUENCE [LARGE SCALE GENOMIC DNA]</scope>
    <source>
        <strain evidence="1 2">DSM 23288</strain>
    </source>
</reference>